<gene>
    <name evidence="1" type="ORF">PFX98_08330</name>
</gene>
<organism evidence="1 2">
    <name type="scientific">Paucibacter sediminis</name>
    <dbReference type="NCBI Taxonomy" id="3019553"/>
    <lineage>
        <taxon>Bacteria</taxon>
        <taxon>Pseudomonadati</taxon>
        <taxon>Pseudomonadota</taxon>
        <taxon>Betaproteobacteria</taxon>
        <taxon>Burkholderiales</taxon>
        <taxon>Sphaerotilaceae</taxon>
        <taxon>Roseateles</taxon>
    </lineage>
</organism>
<dbReference type="AlphaFoldDB" id="A0AA95SQM4"/>
<sequence>MPYRSAASTETAAASIDWVRQYRHFATHECSQDPLYVAICLAVADSPELLALMQQVPATQARPNLLLAALHERVLAGVAHALADYYPSVGGTRPPDAALPAQLLDFARQQHPALLAHLRGRATQTNEIGRCAVLWPALQRLAALSGRRELALFDFGSSAGLNLGVDRYHYDYGPFQRGARPDPERPRIACRWLGEAPPPPVEFELVARLGVDLAPVDLLDEDGVRWLRACLWPQDRARAQRLDQALALARAAGPAVERHADGLDRLERWLDELPAGVQPVLFNSWVLAYFEPAALARYQARVAELVRARGLAWISAEAAELRPAGLAQPPAVQAVQGGPQQTATLWSLQWREAQALRQRALAWSHAHGQWLQWLDA</sequence>
<evidence type="ECO:0000313" key="1">
    <source>
        <dbReference type="EMBL" id="WIT13610.1"/>
    </source>
</evidence>
<dbReference type="KEGG" id="pais:PFX98_08330"/>
<dbReference type="EMBL" id="CP116346">
    <property type="protein sequence ID" value="WIT13610.1"/>
    <property type="molecule type" value="Genomic_DNA"/>
</dbReference>
<name>A0AA95SQM4_9BURK</name>
<reference evidence="1" key="1">
    <citation type="submission" date="2023-01" db="EMBL/GenBank/DDBJ databases">
        <title>Whole genome sequence of Paucibacter sp. S2-9 isolated from pond sediment.</title>
        <authorList>
            <person name="Jung J.Y."/>
        </authorList>
    </citation>
    <scope>NUCLEOTIDE SEQUENCE</scope>
    <source>
        <strain evidence="1">S2-9</strain>
    </source>
</reference>
<dbReference type="Pfam" id="PF10094">
    <property type="entry name" value="DUF2332"/>
    <property type="match status" value="1"/>
</dbReference>
<dbReference type="RefSeq" id="WP_285234728.1">
    <property type="nucleotide sequence ID" value="NZ_CP116346.1"/>
</dbReference>
<keyword evidence="2" id="KW-1185">Reference proteome</keyword>
<protein>
    <submittedName>
        <fullName evidence="1">DUF2332 domain-containing protein</fullName>
    </submittedName>
</protein>
<evidence type="ECO:0000313" key="2">
    <source>
        <dbReference type="Proteomes" id="UP001177769"/>
    </source>
</evidence>
<proteinExistence type="predicted"/>
<dbReference type="InterPro" id="IPR011200">
    <property type="entry name" value="UCP012608"/>
</dbReference>
<accession>A0AA95SQM4</accession>
<dbReference type="Proteomes" id="UP001177769">
    <property type="component" value="Chromosome"/>
</dbReference>